<feature type="chain" id="PRO_5021722016" description="GmrSD restriction endonucleases C-terminal domain-containing protein" evidence="1">
    <location>
        <begin position="24"/>
        <end position="235"/>
    </location>
</feature>
<dbReference type="RefSeq" id="WP_222593466.1">
    <property type="nucleotide sequence ID" value="NZ_BAAAYQ010000001.1"/>
</dbReference>
<organism evidence="3 4">
    <name type="scientific">Aeromicrobium flavum</name>
    <dbReference type="NCBI Taxonomy" id="416568"/>
    <lineage>
        <taxon>Bacteria</taxon>
        <taxon>Bacillati</taxon>
        <taxon>Actinomycetota</taxon>
        <taxon>Actinomycetes</taxon>
        <taxon>Propionibacteriales</taxon>
        <taxon>Nocardioidaceae</taxon>
        <taxon>Aeromicrobium</taxon>
    </lineage>
</organism>
<sequence>MRRRSVGLVVVALLALTACELFESVDVITEQPDVVAPVPSLAPSDARAQLDGLRVTDRRPAGVPTYARDAFGSAWKDVDRNGCNQRDDVLLRDAVPGTTRVQVQHSCPHDVLAGTWVDPYTSRHLTFDDLKDPRQAQAIQIDHVVPLAEAWVSGAHAWPDERREQFANDLTVLLASDGPTNASKGSGDPAAWKPRKAFQCTYATHWIDVKHRWGLAVDISEATALTEMLQRCPPD</sequence>
<dbReference type="Proteomes" id="UP000321769">
    <property type="component" value="Unassembled WGS sequence"/>
</dbReference>
<reference evidence="3 4" key="1">
    <citation type="submission" date="2019-07" db="EMBL/GenBank/DDBJ databases">
        <title>Whole genome shotgun sequence of Aeromicrobium flavum NBRC 107625.</title>
        <authorList>
            <person name="Hosoyama A."/>
            <person name="Uohara A."/>
            <person name="Ohji S."/>
            <person name="Ichikawa N."/>
        </authorList>
    </citation>
    <scope>NUCLEOTIDE SEQUENCE [LARGE SCALE GENOMIC DNA]</scope>
    <source>
        <strain evidence="3 4">NBRC 107625</strain>
    </source>
</reference>
<dbReference type="AlphaFoldDB" id="A0A512HVL0"/>
<dbReference type="EMBL" id="BJZQ01000007">
    <property type="protein sequence ID" value="GEO89481.1"/>
    <property type="molecule type" value="Genomic_DNA"/>
</dbReference>
<evidence type="ECO:0000313" key="4">
    <source>
        <dbReference type="Proteomes" id="UP000321769"/>
    </source>
</evidence>
<evidence type="ECO:0000313" key="3">
    <source>
        <dbReference type="EMBL" id="GEO89481.1"/>
    </source>
</evidence>
<feature type="domain" description="GmrSD restriction endonucleases C-terminal" evidence="2">
    <location>
        <begin position="92"/>
        <end position="227"/>
    </location>
</feature>
<keyword evidence="4" id="KW-1185">Reference proteome</keyword>
<accession>A0A512HVL0</accession>
<evidence type="ECO:0000259" key="2">
    <source>
        <dbReference type="Pfam" id="PF07510"/>
    </source>
</evidence>
<proteinExistence type="predicted"/>
<dbReference type="Pfam" id="PF07510">
    <property type="entry name" value="GmrSD_C"/>
    <property type="match status" value="1"/>
</dbReference>
<dbReference type="PANTHER" id="PTHR24094:SF15">
    <property type="entry name" value="AMP-DEPENDENT SYNTHETASE_LIGASE DOMAIN-CONTAINING PROTEIN-RELATED"/>
    <property type="match status" value="1"/>
</dbReference>
<evidence type="ECO:0000256" key="1">
    <source>
        <dbReference type="SAM" id="SignalP"/>
    </source>
</evidence>
<feature type="signal peptide" evidence="1">
    <location>
        <begin position="1"/>
        <end position="23"/>
    </location>
</feature>
<dbReference type="PANTHER" id="PTHR24094">
    <property type="entry name" value="SECRETED PROTEIN"/>
    <property type="match status" value="1"/>
</dbReference>
<keyword evidence="1" id="KW-0732">Signal</keyword>
<comment type="caution">
    <text evidence="3">The sequence shown here is derived from an EMBL/GenBank/DDBJ whole genome shotgun (WGS) entry which is preliminary data.</text>
</comment>
<dbReference type="InterPro" id="IPR011089">
    <property type="entry name" value="GmrSD_C"/>
</dbReference>
<dbReference type="PROSITE" id="PS51257">
    <property type="entry name" value="PROKAR_LIPOPROTEIN"/>
    <property type="match status" value="1"/>
</dbReference>
<protein>
    <recommendedName>
        <fullName evidence="2">GmrSD restriction endonucleases C-terminal domain-containing protein</fullName>
    </recommendedName>
</protein>
<name>A0A512HVL0_9ACTN</name>
<gene>
    <name evidence="3" type="ORF">AFL01nite_18080</name>
</gene>